<evidence type="ECO:0000313" key="11">
    <source>
        <dbReference type="Proteomes" id="UP000295620"/>
    </source>
</evidence>
<dbReference type="EMBL" id="SNYC01000004">
    <property type="protein sequence ID" value="TDQ10347.1"/>
    <property type="molecule type" value="Genomic_DNA"/>
</dbReference>
<dbReference type="InterPro" id="IPR037066">
    <property type="entry name" value="Plug_dom_sf"/>
</dbReference>
<keyword evidence="6 7" id="KW-0998">Cell outer membrane</keyword>
<organism evidence="10 11">
    <name type="scientific">Pedobacter metabolipauper</name>
    <dbReference type="NCBI Taxonomy" id="425513"/>
    <lineage>
        <taxon>Bacteria</taxon>
        <taxon>Pseudomonadati</taxon>
        <taxon>Bacteroidota</taxon>
        <taxon>Sphingobacteriia</taxon>
        <taxon>Sphingobacteriales</taxon>
        <taxon>Sphingobacteriaceae</taxon>
        <taxon>Pedobacter</taxon>
    </lineage>
</organism>
<dbReference type="InterPro" id="IPR039426">
    <property type="entry name" value="TonB-dep_rcpt-like"/>
</dbReference>
<comment type="similarity">
    <text evidence="7">Belongs to the TonB-dependent receptor family.</text>
</comment>
<evidence type="ECO:0000256" key="1">
    <source>
        <dbReference type="ARBA" id="ARBA00004571"/>
    </source>
</evidence>
<feature type="signal peptide" evidence="8">
    <location>
        <begin position="1"/>
        <end position="24"/>
    </location>
</feature>
<gene>
    <name evidence="10" type="ORF">ATK78_2513</name>
</gene>
<evidence type="ECO:0000256" key="6">
    <source>
        <dbReference type="ARBA" id="ARBA00023237"/>
    </source>
</evidence>
<dbReference type="SUPFAM" id="SSF56935">
    <property type="entry name" value="Porins"/>
    <property type="match status" value="1"/>
</dbReference>
<dbReference type="Pfam" id="PF07715">
    <property type="entry name" value="Plug"/>
    <property type="match status" value="1"/>
</dbReference>
<proteinExistence type="inferred from homology"/>
<dbReference type="PROSITE" id="PS52016">
    <property type="entry name" value="TONB_DEPENDENT_REC_3"/>
    <property type="match status" value="1"/>
</dbReference>
<dbReference type="OrthoDB" id="9768177at2"/>
<evidence type="ECO:0000256" key="8">
    <source>
        <dbReference type="SAM" id="SignalP"/>
    </source>
</evidence>
<dbReference type="InterPro" id="IPR008969">
    <property type="entry name" value="CarboxyPept-like_regulatory"/>
</dbReference>
<feature type="domain" description="TonB-dependent receptor plug" evidence="9">
    <location>
        <begin position="118"/>
        <end position="223"/>
    </location>
</feature>
<reference evidence="10 11" key="1">
    <citation type="submission" date="2019-03" db="EMBL/GenBank/DDBJ databases">
        <title>Genomic Encyclopedia of Archaeal and Bacterial Type Strains, Phase II (KMG-II): from individual species to whole genera.</title>
        <authorList>
            <person name="Goeker M."/>
        </authorList>
    </citation>
    <scope>NUCLEOTIDE SEQUENCE [LARGE SCALE GENOMIC DNA]</scope>
    <source>
        <strain evidence="10 11">DSM 19035</strain>
    </source>
</reference>
<dbReference type="RefSeq" id="WP_133576357.1">
    <property type="nucleotide sequence ID" value="NZ_SNYC01000004.1"/>
</dbReference>
<dbReference type="Gene3D" id="2.170.130.10">
    <property type="entry name" value="TonB-dependent receptor, plug domain"/>
    <property type="match status" value="1"/>
</dbReference>
<dbReference type="SUPFAM" id="SSF49464">
    <property type="entry name" value="Carboxypeptidase regulatory domain-like"/>
    <property type="match status" value="1"/>
</dbReference>
<dbReference type="FunFam" id="2.170.130.10:FF:000008">
    <property type="entry name" value="SusC/RagA family TonB-linked outer membrane protein"/>
    <property type="match status" value="1"/>
</dbReference>
<evidence type="ECO:0000256" key="7">
    <source>
        <dbReference type="PROSITE-ProRule" id="PRU01360"/>
    </source>
</evidence>
<keyword evidence="11" id="KW-1185">Reference proteome</keyword>
<dbReference type="NCBIfam" id="TIGR04056">
    <property type="entry name" value="OMP_RagA_SusC"/>
    <property type="match status" value="1"/>
</dbReference>
<dbReference type="InterPro" id="IPR012910">
    <property type="entry name" value="Plug_dom"/>
</dbReference>
<evidence type="ECO:0000259" key="9">
    <source>
        <dbReference type="Pfam" id="PF07715"/>
    </source>
</evidence>
<dbReference type="GO" id="GO:0009279">
    <property type="term" value="C:cell outer membrane"/>
    <property type="evidence" value="ECO:0007669"/>
    <property type="project" value="UniProtKB-SubCell"/>
</dbReference>
<evidence type="ECO:0000256" key="3">
    <source>
        <dbReference type="ARBA" id="ARBA00022452"/>
    </source>
</evidence>
<dbReference type="Pfam" id="PF13715">
    <property type="entry name" value="CarbopepD_reg_2"/>
    <property type="match status" value="1"/>
</dbReference>
<keyword evidence="4 7" id="KW-0812">Transmembrane</keyword>
<keyword evidence="2 7" id="KW-0813">Transport</keyword>
<dbReference type="Proteomes" id="UP000295620">
    <property type="component" value="Unassembled WGS sequence"/>
</dbReference>
<protein>
    <submittedName>
        <fullName evidence="10">TonB-linked SusC/RagA family outer membrane protein</fullName>
    </submittedName>
</protein>
<accession>A0A4V3D1F0</accession>
<keyword evidence="3 7" id="KW-1134">Transmembrane beta strand</keyword>
<dbReference type="AlphaFoldDB" id="A0A4V3D1F0"/>
<dbReference type="Gene3D" id="2.40.170.20">
    <property type="entry name" value="TonB-dependent receptor, beta-barrel domain"/>
    <property type="match status" value="1"/>
</dbReference>
<dbReference type="InterPro" id="IPR023997">
    <property type="entry name" value="TonB-dep_OMP_SusC/RagA_CS"/>
</dbReference>
<dbReference type="NCBIfam" id="TIGR04057">
    <property type="entry name" value="SusC_RagA_signa"/>
    <property type="match status" value="1"/>
</dbReference>
<sequence length="1009" mass="109335">MKRIFTKFSVLTFLCFLLINSAFAQNITVRGVVTDDDDKTSLPGVSILVKGTQTGTQTDATGSYSINAPANATLVFSYIGYTIKEVAVNNQTTINVALAPSSQSLEAVVVVGYGTQRKIDVTGAVANVKGEEISKQASTNALSALQGKVAGVQITNSGSPGSSPQIRIRGVGSVYGSVNPLYVVDGVWYDDISFLNPNDVESMSILKDASSQSIYGVRAANGVVLITTKKGKGKTTVSYDGYVGYQRATNQVDMANGTEYATLINEQNSVQQKPLSFSNTAQYGEGTNWLNVILRDALQTNHNVTVGGSAEKSSYSFSAGYLKQEGIIKTNDFERFTGRFTGDFTPVDYIKLGYNVILQSNQSADLPGGIVYKAYTAAPVVPQFYADGSYGDPNDYPVGSQPNNPRAQLDFFDQNSKNYRVTGNVFAELKIIKDLTLRTSFGGEFGNGEVVGYNPVYKATQVQRNDNSLLSISRAETRNWIIENTLTYNKILGDHRFTLLAGQTAQRYKSYALTASAYNVPNTRDGDRYLTLGTPNGQNAQFPRSINDSGDMSTAASYFGRVNYSFKNRYLLNASLRADGSSKFTGDQRWGYFPSVGAGWIISDEDFMKDQKLFNTLKFRGSFGIVGNSGVPTNLSTILVDQKGQFTAIYNGQPAQGGSITSIVPPVTYWEKGQGIDLAVEGTSLNNRLNFELDFYEKKTLNGIFDIPVLGSIGTSGSSIIGNQASFRNRGVELTLGWNEKLENGFSYALNGNFSINNNTVLSTETGANPIFAGGSAATSGLLSTRTIVGQPIGQFFGLLVDGIFQNTAEIANSAQSASARPGDFKYADINGDGIINLKDRVSLGNPSPKYTYGFNTSFAYKNFDLAVDFQGVAGVKVYNANKGLRFGAENYSKDFFDNRWHGEGTSNSYPSADIGGGQNANPNSWYVEDGSYFRIRNIQLGYNLPASLMSKLKLQRIRVFADAQNAFNFFKYTGFSPEVSGGNPVNAGIDNSVYPLSATYRFGLNVTF</sequence>
<evidence type="ECO:0000313" key="10">
    <source>
        <dbReference type="EMBL" id="TDQ10347.1"/>
    </source>
</evidence>
<name>A0A4V3D1F0_9SPHI</name>
<dbReference type="Gene3D" id="2.60.40.1120">
    <property type="entry name" value="Carboxypeptidase-like, regulatory domain"/>
    <property type="match status" value="1"/>
</dbReference>
<evidence type="ECO:0000256" key="4">
    <source>
        <dbReference type="ARBA" id="ARBA00022692"/>
    </source>
</evidence>
<comment type="subcellular location">
    <subcellularLocation>
        <location evidence="1 7">Cell outer membrane</location>
        <topology evidence="1 7">Multi-pass membrane protein</topology>
    </subcellularLocation>
</comment>
<dbReference type="InterPro" id="IPR023996">
    <property type="entry name" value="TonB-dep_OMP_SusC/RagA"/>
</dbReference>
<keyword evidence="8" id="KW-0732">Signal</keyword>
<keyword evidence="5 7" id="KW-0472">Membrane</keyword>
<evidence type="ECO:0000256" key="2">
    <source>
        <dbReference type="ARBA" id="ARBA00022448"/>
    </source>
</evidence>
<comment type="caution">
    <text evidence="10">The sequence shown here is derived from an EMBL/GenBank/DDBJ whole genome shotgun (WGS) entry which is preliminary data.</text>
</comment>
<feature type="chain" id="PRO_5020687811" evidence="8">
    <location>
        <begin position="25"/>
        <end position="1009"/>
    </location>
</feature>
<dbReference type="InterPro" id="IPR036942">
    <property type="entry name" value="Beta-barrel_TonB_sf"/>
</dbReference>
<evidence type="ECO:0000256" key="5">
    <source>
        <dbReference type="ARBA" id="ARBA00023136"/>
    </source>
</evidence>